<accession>H2ZLC5</accession>
<dbReference type="PANTHER" id="PTHR24099:SF15">
    <property type="entry name" value="E3 UBIQUITIN-PROTEIN LIGASE TRIM9"/>
    <property type="match status" value="1"/>
</dbReference>
<dbReference type="InterPro" id="IPR043136">
    <property type="entry name" value="B30.2/SPRY_sf"/>
</dbReference>
<evidence type="ECO:0000259" key="1">
    <source>
        <dbReference type="PROSITE" id="PS50853"/>
    </source>
</evidence>
<name>H2ZLC5_CIOSA</name>
<evidence type="ECO:0000313" key="3">
    <source>
        <dbReference type="Proteomes" id="UP000007875"/>
    </source>
</evidence>
<keyword evidence="3" id="KW-1185">Reference proteome</keyword>
<dbReference type="Ensembl" id="ENSCSAVT00000018591.1">
    <property type="protein sequence ID" value="ENSCSAVP00000018391.1"/>
    <property type="gene ID" value="ENSCSAVG00000010799.1"/>
</dbReference>
<reference evidence="3" key="1">
    <citation type="submission" date="2003-08" db="EMBL/GenBank/DDBJ databases">
        <authorList>
            <person name="Birren B."/>
            <person name="Nusbaum C."/>
            <person name="Abebe A."/>
            <person name="Abouelleil A."/>
            <person name="Adekoya E."/>
            <person name="Ait-zahra M."/>
            <person name="Allen N."/>
            <person name="Allen T."/>
            <person name="An P."/>
            <person name="Anderson M."/>
            <person name="Anderson S."/>
            <person name="Arachchi H."/>
            <person name="Armbruster J."/>
            <person name="Bachantsang P."/>
            <person name="Baldwin J."/>
            <person name="Barry A."/>
            <person name="Bayul T."/>
            <person name="Blitshsteyn B."/>
            <person name="Bloom T."/>
            <person name="Blye J."/>
            <person name="Boguslavskiy L."/>
            <person name="Borowsky M."/>
            <person name="Boukhgalter B."/>
            <person name="Brunache A."/>
            <person name="Butler J."/>
            <person name="Calixte N."/>
            <person name="Calvo S."/>
            <person name="Camarata J."/>
            <person name="Campo K."/>
            <person name="Chang J."/>
            <person name="Cheshatsang Y."/>
            <person name="Citroen M."/>
            <person name="Collymore A."/>
            <person name="Considine T."/>
            <person name="Cook A."/>
            <person name="Cooke P."/>
            <person name="Corum B."/>
            <person name="Cuomo C."/>
            <person name="David R."/>
            <person name="Dawoe T."/>
            <person name="Degray S."/>
            <person name="Dodge S."/>
            <person name="Dooley K."/>
            <person name="Dorje P."/>
            <person name="Dorjee K."/>
            <person name="Dorris L."/>
            <person name="Duffey N."/>
            <person name="Dupes A."/>
            <person name="Elkins T."/>
            <person name="Engels R."/>
            <person name="Erickson J."/>
            <person name="Farina A."/>
            <person name="Faro S."/>
            <person name="Ferreira P."/>
            <person name="Fischer H."/>
            <person name="Fitzgerald M."/>
            <person name="Foley K."/>
            <person name="Gage D."/>
            <person name="Galagan J."/>
            <person name="Gearin G."/>
            <person name="Gnerre S."/>
            <person name="Gnirke A."/>
            <person name="Goyette A."/>
            <person name="Graham J."/>
            <person name="Grandbois E."/>
            <person name="Gyaltsen K."/>
            <person name="Hafez N."/>
            <person name="Hagopian D."/>
            <person name="Hagos B."/>
            <person name="Hall J."/>
            <person name="Hatcher B."/>
            <person name="Heller A."/>
            <person name="Higgins H."/>
            <person name="Honan T."/>
            <person name="Horn A."/>
            <person name="Houde N."/>
            <person name="Hughes L."/>
            <person name="Hulme W."/>
            <person name="Husby E."/>
            <person name="Iliev I."/>
            <person name="Jaffe D."/>
            <person name="Jones C."/>
            <person name="Kamal M."/>
            <person name="Kamat A."/>
            <person name="Kamvysselis M."/>
            <person name="Karlsson E."/>
            <person name="Kells C."/>
            <person name="Kieu A."/>
            <person name="Kisner P."/>
            <person name="Kodira C."/>
            <person name="Kulbokas E."/>
            <person name="Labutti K."/>
            <person name="Lama D."/>
            <person name="Landers T."/>
            <person name="Leger J."/>
            <person name="Levine S."/>
            <person name="Lewis D."/>
            <person name="Lewis T."/>
            <person name="Lindblad-toh K."/>
            <person name="Liu X."/>
            <person name="Lokyitsang T."/>
            <person name="Lokyitsang Y."/>
            <person name="Lucien O."/>
            <person name="Lui A."/>
            <person name="Ma L.J."/>
            <person name="Mabbitt R."/>
            <person name="Macdonald J."/>
            <person name="Maclean C."/>
            <person name="Major J."/>
            <person name="Manning J."/>
            <person name="Marabella R."/>
            <person name="Maru K."/>
            <person name="Matthews C."/>
            <person name="Mauceli E."/>
            <person name="Mccarthy M."/>
            <person name="Mcdonough S."/>
            <person name="Mcghee T."/>
            <person name="Meldrim J."/>
            <person name="Meneus L."/>
            <person name="Mesirov J."/>
            <person name="Mihalev A."/>
            <person name="Mihova T."/>
            <person name="Mikkelsen T."/>
            <person name="Mlenga V."/>
            <person name="Moru K."/>
            <person name="Mozes J."/>
            <person name="Mulrain L."/>
            <person name="Munson G."/>
            <person name="Naylor J."/>
            <person name="Newes C."/>
            <person name="Nguyen C."/>
            <person name="Nguyen N."/>
            <person name="Nguyen T."/>
            <person name="Nicol R."/>
            <person name="Nielsen C."/>
            <person name="Nizzari M."/>
            <person name="Norbu C."/>
            <person name="Norbu N."/>
            <person name="O'donnell P."/>
            <person name="Okoawo O."/>
            <person name="O'leary S."/>
            <person name="Omotosho B."/>
            <person name="O'neill K."/>
            <person name="Osman S."/>
            <person name="Parker S."/>
            <person name="Perrin D."/>
            <person name="Phunkhang P."/>
            <person name="Piqani B."/>
            <person name="Purcell S."/>
            <person name="Rachupka T."/>
            <person name="Ramasamy U."/>
            <person name="Rameau R."/>
            <person name="Ray V."/>
            <person name="Raymond C."/>
            <person name="Retta R."/>
            <person name="Richardson S."/>
            <person name="Rise C."/>
            <person name="Rodriguez J."/>
            <person name="Rogers J."/>
            <person name="Rogov P."/>
            <person name="Rutman M."/>
            <person name="Schupbach R."/>
            <person name="Seaman C."/>
            <person name="Settipalli S."/>
            <person name="Sharpe T."/>
            <person name="Sheridan J."/>
            <person name="Sherpa N."/>
            <person name="Shi J."/>
            <person name="Smirnov S."/>
            <person name="Smith C."/>
            <person name="Sougnez C."/>
            <person name="Spencer B."/>
            <person name="Stalker J."/>
            <person name="Stange-thomann N."/>
            <person name="Stavropoulos S."/>
            <person name="Stetson K."/>
            <person name="Stone C."/>
            <person name="Stone S."/>
            <person name="Stubbs M."/>
            <person name="Talamas J."/>
            <person name="Tchuinga P."/>
            <person name="Tenzing P."/>
            <person name="Tesfaye S."/>
            <person name="Theodore J."/>
            <person name="Thoulutsang Y."/>
            <person name="Topham K."/>
            <person name="Towey S."/>
            <person name="Tsamla T."/>
            <person name="Tsomo N."/>
            <person name="Vallee D."/>
            <person name="Vassiliev H."/>
            <person name="Venkataraman V."/>
            <person name="Vinson J."/>
            <person name="Vo A."/>
            <person name="Wade C."/>
            <person name="Wang S."/>
            <person name="Wangchuk T."/>
            <person name="Wangdi T."/>
            <person name="Whittaker C."/>
            <person name="Wilkinson J."/>
            <person name="Wu Y."/>
            <person name="Wyman D."/>
            <person name="Yadav S."/>
            <person name="Yang S."/>
            <person name="Yang X."/>
            <person name="Yeager S."/>
            <person name="Yee E."/>
            <person name="Young G."/>
            <person name="Zainoun J."/>
            <person name="Zembeck L."/>
            <person name="Zimmer A."/>
            <person name="Zody M."/>
            <person name="Lander E."/>
        </authorList>
    </citation>
    <scope>NUCLEOTIDE SEQUENCE [LARGE SCALE GENOMIC DNA]</scope>
</reference>
<dbReference type="Proteomes" id="UP000007875">
    <property type="component" value="Unassembled WGS sequence"/>
</dbReference>
<organism evidence="2 3">
    <name type="scientific">Ciona savignyi</name>
    <name type="common">Pacific transparent sea squirt</name>
    <dbReference type="NCBI Taxonomy" id="51511"/>
    <lineage>
        <taxon>Eukaryota</taxon>
        <taxon>Metazoa</taxon>
        <taxon>Chordata</taxon>
        <taxon>Tunicata</taxon>
        <taxon>Ascidiacea</taxon>
        <taxon>Phlebobranchia</taxon>
        <taxon>Cionidae</taxon>
        <taxon>Ciona</taxon>
    </lineage>
</organism>
<dbReference type="PROSITE" id="PS50853">
    <property type="entry name" value="FN3"/>
    <property type="match status" value="1"/>
</dbReference>
<dbReference type="InterPro" id="IPR003961">
    <property type="entry name" value="FN3_dom"/>
</dbReference>
<dbReference type="OMA" id="MMYASVV"/>
<dbReference type="Gene3D" id="2.60.40.10">
    <property type="entry name" value="Immunoglobulins"/>
    <property type="match status" value="1"/>
</dbReference>
<dbReference type="CDD" id="cd00063">
    <property type="entry name" value="FN3"/>
    <property type="match status" value="1"/>
</dbReference>
<dbReference type="HOGENOM" id="CLU_756382_0_0_1"/>
<dbReference type="Pfam" id="PF00041">
    <property type="entry name" value="fn3"/>
    <property type="match status" value="1"/>
</dbReference>
<proteinExistence type="predicted"/>
<dbReference type="SUPFAM" id="SSF49265">
    <property type="entry name" value="Fibronectin type III"/>
    <property type="match status" value="1"/>
</dbReference>
<dbReference type="PANTHER" id="PTHR24099">
    <property type="entry name" value="E3 UBIQUITIN-PROTEIN LIGASE TRIM36-RELATED"/>
    <property type="match status" value="1"/>
</dbReference>
<dbReference type="InterPro" id="IPR013783">
    <property type="entry name" value="Ig-like_fold"/>
</dbReference>
<protein>
    <recommendedName>
        <fullName evidence="1">Fibronectin type-III domain-containing protein</fullName>
    </recommendedName>
</protein>
<feature type="domain" description="Fibronectin type-III" evidence="1">
    <location>
        <begin position="110"/>
        <end position="213"/>
    </location>
</feature>
<evidence type="ECO:0000313" key="2">
    <source>
        <dbReference type="Ensembl" id="ENSCSAVP00000018391.1"/>
    </source>
</evidence>
<dbReference type="Gene3D" id="2.60.120.920">
    <property type="match status" value="1"/>
</dbReference>
<dbReference type="InterPro" id="IPR013320">
    <property type="entry name" value="ConA-like_dom_sf"/>
</dbReference>
<dbReference type="SUPFAM" id="SSF49899">
    <property type="entry name" value="Concanavalin A-like lectins/glucanases"/>
    <property type="match status" value="1"/>
</dbReference>
<dbReference type="STRING" id="51511.ENSCSAVP00000018391"/>
<dbReference type="eggNOG" id="KOG2177">
    <property type="taxonomic scope" value="Eukaryota"/>
</dbReference>
<dbReference type="InParanoid" id="H2ZLC5"/>
<dbReference type="InterPro" id="IPR036116">
    <property type="entry name" value="FN3_sf"/>
</dbReference>
<dbReference type="InterPro" id="IPR050617">
    <property type="entry name" value="E3_ligase_FN3/SPRY"/>
</dbReference>
<reference evidence="2" key="2">
    <citation type="submission" date="2025-08" db="UniProtKB">
        <authorList>
            <consortium name="Ensembl"/>
        </authorList>
    </citation>
    <scope>IDENTIFICATION</scope>
</reference>
<dbReference type="GeneTree" id="ENSGT00390000018313"/>
<reference evidence="2" key="3">
    <citation type="submission" date="2025-09" db="UniProtKB">
        <authorList>
            <consortium name="Ensembl"/>
        </authorList>
    </citation>
    <scope>IDENTIFICATION</scope>
</reference>
<dbReference type="AlphaFoldDB" id="H2ZLC5"/>
<sequence length="402" mass="44973">MHRVLEVKRNDLLSKADTQMRDQEQLIRQEIQDHHRSMMYASVVSFAEETMKETDPAYFLQTVPMIESKVNEAIEHLEKLGNISVDNFPALHLELAETKKKMEAINFVKVPKRPIIEGQFDDEINSRPIISWESGSAGDVTERYEVRYTSHYDDVSASSSRQSEVTSYDSSKTIFELPKDAEGTLYDVTIRSVNKAGASEWSEPVLMHRTSAKVTKFKLVSDDCDVTIESEGRRAHVRTSTRDQVHVLKGDSPFWSGEHYWEVMVTSTGARHVVVGVNELSPTSGVSLHGTIHFKDDEGANGALLHVACASATLLNQPCFGGSWANLFGKLENDITRSSSIGQHHLAAGIELWITGGNEATVHFYDVTGSSDRKFLFRKCFRFTPPLWPVVAVDGNAKVLVK</sequence>